<feature type="region of interest" description="Disordered" evidence="1">
    <location>
        <begin position="1"/>
        <end position="59"/>
    </location>
</feature>
<gene>
    <name evidence="2" type="ORF">HNR67_004281</name>
</gene>
<evidence type="ECO:0000256" key="1">
    <source>
        <dbReference type="SAM" id="MobiDB-lite"/>
    </source>
</evidence>
<feature type="region of interest" description="Disordered" evidence="1">
    <location>
        <begin position="140"/>
        <end position="172"/>
    </location>
</feature>
<evidence type="ECO:0000313" key="2">
    <source>
        <dbReference type="EMBL" id="MBB4678163.1"/>
    </source>
</evidence>
<sequence length="339" mass="36264">MLGAGGRSPERGGRAVMTRRSGEARERCGQAVRTRRDRAKPEQAAGVAFQHSPSGSPIPVSLERTHHIPASGRSTCRRPSHPTATAVACRDVVWYRKADGDGGTVRALLFIFALVFDFPPHPLISARPARTLLIFARVPQQQRPTTQRSRAEKMASPAGRPPEGGGQIKPRDEQVAGRGLCCRGLNQRGSEGSCVLRTAFRKPTTPRGAAPVTLGGVGGGLCCRGRSSGRGQQAPGRTENTREPSSWGFTPLTPNPRPVQQRPTLRTTTANTAYKNGQHAGRLRRSSPDVRERAAHTPRNGQPATRSTFPHPRREDVEGTLNSQFGPGKPGGVTAGGTA</sequence>
<organism evidence="2 3">
    <name type="scientific">Crossiella cryophila</name>
    <dbReference type="NCBI Taxonomy" id="43355"/>
    <lineage>
        <taxon>Bacteria</taxon>
        <taxon>Bacillati</taxon>
        <taxon>Actinomycetota</taxon>
        <taxon>Actinomycetes</taxon>
        <taxon>Pseudonocardiales</taxon>
        <taxon>Pseudonocardiaceae</taxon>
        <taxon>Crossiella</taxon>
    </lineage>
</organism>
<protein>
    <submittedName>
        <fullName evidence="2">Uncharacterized protein</fullName>
    </submittedName>
</protein>
<feature type="compositionally biased region" description="Polar residues" evidence="1">
    <location>
        <begin position="261"/>
        <end position="275"/>
    </location>
</feature>
<feature type="region of interest" description="Disordered" evidence="1">
    <location>
        <begin position="224"/>
        <end position="339"/>
    </location>
</feature>
<dbReference type="Proteomes" id="UP000533598">
    <property type="component" value="Unassembled WGS sequence"/>
</dbReference>
<feature type="compositionally biased region" description="Basic and acidic residues" evidence="1">
    <location>
        <begin position="286"/>
        <end position="295"/>
    </location>
</feature>
<accession>A0A7W7CBP0</accession>
<keyword evidence="3" id="KW-1185">Reference proteome</keyword>
<comment type="caution">
    <text evidence="2">The sequence shown here is derived from an EMBL/GenBank/DDBJ whole genome shotgun (WGS) entry which is preliminary data.</text>
</comment>
<reference evidence="2 3" key="1">
    <citation type="submission" date="2020-08" db="EMBL/GenBank/DDBJ databases">
        <title>Sequencing the genomes of 1000 actinobacteria strains.</title>
        <authorList>
            <person name="Klenk H.-P."/>
        </authorList>
    </citation>
    <scope>NUCLEOTIDE SEQUENCE [LARGE SCALE GENOMIC DNA]</scope>
    <source>
        <strain evidence="2 3">DSM 44230</strain>
    </source>
</reference>
<dbReference type="EMBL" id="JACHMH010000001">
    <property type="protein sequence ID" value="MBB4678163.1"/>
    <property type="molecule type" value="Genomic_DNA"/>
</dbReference>
<feature type="compositionally biased region" description="Gly residues" evidence="1">
    <location>
        <begin position="328"/>
        <end position="339"/>
    </location>
</feature>
<feature type="compositionally biased region" description="Low complexity" evidence="1">
    <location>
        <begin position="224"/>
        <end position="237"/>
    </location>
</feature>
<dbReference type="AlphaFoldDB" id="A0A7W7CBP0"/>
<evidence type="ECO:0000313" key="3">
    <source>
        <dbReference type="Proteomes" id="UP000533598"/>
    </source>
</evidence>
<feature type="compositionally biased region" description="Polar residues" evidence="1">
    <location>
        <begin position="299"/>
        <end position="308"/>
    </location>
</feature>
<proteinExistence type="predicted"/>
<name>A0A7W7CBP0_9PSEU</name>